<accession>A0A8B8DMH9</accession>
<dbReference type="FunFam" id="3.40.50.300:FF:001571">
    <property type="entry name" value="Deoxynucleoside kinase"/>
    <property type="match status" value="1"/>
</dbReference>
<reference evidence="6 7" key="1">
    <citation type="submission" date="2025-04" db="UniProtKB">
        <authorList>
            <consortium name="RefSeq"/>
        </authorList>
    </citation>
    <scope>IDENTIFICATION</scope>
    <source>
        <tissue evidence="6 7">Whole sample</tissue>
    </source>
</reference>
<dbReference type="PIRSF" id="PIRSF000705">
    <property type="entry name" value="DNK"/>
    <property type="match status" value="1"/>
</dbReference>
<dbReference type="InterPro" id="IPR031314">
    <property type="entry name" value="DNK_dom"/>
</dbReference>
<dbReference type="GeneID" id="111127815"/>
<evidence type="ECO:0000256" key="2">
    <source>
        <dbReference type="PIRSR" id="PIRSR000705-1"/>
    </source>
</evidence>
<dbReference type="AlphaFoldDB" id="A0A8B8DMH9"/>
<evidence type="ECO:0000313" key="7">
    <source>
        <dbReference type="RefSeq" id="XP_022333567.1"/>
    </source>
</evidence>
<dbReference type="PANTHER" id="PTHR10513:SF24">
    <property type="entry name" value="THYMIDINE KINASE 2, MITOCHONDRIAL"/>
    <property type="match status" value="1"/>
</dbReference>
<evidence type="ECO:0000313" key="6">
    <source>
        <dbReference type="RefSeq" id="XP_022328784.1"/>
    </source>
</evidence>
<evidence type="ECO:0000259" key="4">
    <source>
        <dbReference type="Pfam" id="PF01712"/>
    </source>
</evidence>
<dbReference type="KEGG" id="cvn:111130674"/>
<protein>
    <submittedName>
        <fullName evidence="6 7">Thymidine kinase 2, mitochondrial-like</fullName>
    </submittedName>
</protein>
<dbReference type="CDD" id="cd01673">
    <property type="entry name" value="dNK"/>
    <property type="match status" value="1"/>
</dbReference>
<dbReference type="RefSeq" id="XP_022328784.1">
    <property type="nucleotide sequence ID" value="XM_022473076.1"/>
</dbReference>
<dbReference type="PANTHER" id="PTHR10513">
    <property type="entry name" value="DEOXYNUCLEOSIDE KINASE"/>
    <property type="match status" value="1"/>
</dbReference>
<organism evidence="5 6">
    <name type="scientific">Crassostrea virginica</name>
    <name type="common">Eastern oyster</name>
    <dbReference type="NCBI Taxonomy" id="6565"/>
    <lineage>
        <taxon>Eukaryota</taxon>
        <taxon>Metazoa</taxon>
        <taxon>Spiralia</taxon>
        <taxon>Lophotrochozoa</taxon>
        <taxon>Mollusca</taxon>
        <taxon>Bivalvia</taxon>
        <taxon>Autobranchia</taxon>
        <taxon>Pteriomorphia</taxon>
        <taxon>Ostreida</taxon>
        <taxon>Ostreoidea</taxon>
        <taxon>Ostreidae</taxon>
        <taxon>Crassostrea</taxon>
    </lineage>
</organism>
<feature type="binding site" evidence="3">
    <location>
        <begin position="180"/>
        <end position="184"/>
    </location>
    <ligand>
        <name>ATP</name>
        <dbReference type="ChEBI" id="CHEBI:30616"/>
    </ligand>
</feature>
<evidence type="ECO:0000256" key="3">
    <source>
        <dbReference type="PIRSR" id="PIRSR000705-3"/>
    </source>
</evidence>
<dbReference type="RefSeq" id="XP_022333567.1">
    <property type="nucleotide sequence ID" value="XM_022477859.1"/>
</dbReference>
<evidence type="ECO:0000256" key="1">
    <source>
        <dbReference type="ARBA" id="ARBA00007420"/>
    </source>
</evidence>
<keyword evidence="3" id="KW-0547">Nucleotide-binding</keyword>
<keyword evidence="3" id="KW-0067">ATP-binding</keyword>
<proteinExistence type="inferred from homology"/>
<dbReference type="KEGG" id="cvn:111127815"/>
<dbReference type="InterPro" id="IPR027417">
    <property type="entry name" value="P-loop_NTPase"/>
</dbReference>
<dbReference type="GO" id="GO:0005739">
    <property type="term" value="C:mitochondrion"/>
    <property type="evidence" value="ECO:0007669"/>
    <property type="project" value="TreeGrafter"/>
</dbReference>
<dbReference type="GO" id="GO:0019136">
    <property type="term" value="F:deoxynucleoside kinase activity"/>
    <property type="evidence" value="ECO:0007669"/>
    <property type="project" value="InterPro"/>
</dbReference>
<feature type="domain" description="Deoxynucleoside kinase" evidence="4">
    <location>
        <begin position="41"/>
        <end position="237"/>
    </location>
</feature>
<comment type="similarity">
    <text evidence="1">Belongs to the DCK/DGK family.</text>
</comment>
<dbReference type="InterPro" id="IPR050566">
    <property type="entry name" value="Deoxyribonucleoside_kinase"/>
</dbReference>
<keyword evidence="5" id="KW-1185">Reference proteome</keyword>
<dbReference type="GO" id="GO:0005524">
    <property type="term" value="F:ATP binding"/>
    <property type="evidence" value="ECO:0007669"/>
    <property type="project" value="UniProtKB-KW"/>
</dbReference>
<dbReference type="Gene3D" id="3.40.50.300">
    <property type="entry name" value="P-loop containing nucleotide triphosphate hydrolases"/>
    <property type="match status" value="1"/>
</dbReference>
<sequence length="248" mass="29175">MSFGLKALNRVPRCLKISKMPMTTQASEGVKNGNHKESFTVCVEGNIASGKTSFLEHFKKNQNVEIFEEPVRRWRDVHGHNALAKMYEDPSRWSLTLQTYIQLTMLEHHKKETIKPVKLMERSIYSAKYCFVENMYSSGVMHGLEYVVLTEWFNWIIKNNHCHLDLIVYLQTKPETVHKRIRERDRKEELNISMDYLEKLHALHEEWLVEQSKFSLPSKVLVIPADSSLEEMQQMYDKRKKEILCGVS</sequence>
<name>A0A8B8DMH9_CRAVI</name>
<dbReference type="OrthoDB" id="567086at2759"/>
<dbReference type="Proteomes" id="UP000694844">
    <property type="component" value="Chromosome 4"/>
</dbReference>
<dbReference type="SUPFAM" id="SSF52540">
    <property type="entry name" value="P-loop containing nucleoside triphosphate hydrolases"/>
    <property type="match status" value="1"/>
</dbReference>
<gene>
    <name evidence="6" type="primary">LOC111127815</name>
    <name evidence="7" type="synonym">LOC111130674</name>
</gene>
<dbReference type="Pfam" id="PF01712">
    <property type="entry name" value="dNK"/>
    <property type="match status" value="1"/>
</dbReference>
<dbReference type="InterPro" id="IPR002624">
    <property type="entry name" value="DCK/DGK"/>
</dbReference>
<feature type="binding site" evidence="3">
    <location>
        <begin position="45"/>
        <end position="53"/>
    </location>
    <ligand>
        <name>ATP</name>
        <dbReference type="ChEBI" id="CHEBI:30616"/>
    </ligand>
</feature>
<feature type="active site" description="Proton acceptor" evidence="2">
    <location>
        <position position="121"/>
    </location>
</feature>
<evidence type="ECO:0000313" key="5">
    <source>
        <dbReference type="Proteomes" id="UP000694844"/>
    </source>
</evidence>